<reference evidence="2 4" key="2">
    <citation type="submission" date="2021-03" db="EMBL/GenBank/DDBJ databases">
        <title>Genomic Encyclopedia of Type Strains, Phase IV (KMG-IV): sequencing the most valuable type-strain genomes for metagenomic binning, comparative biology and taxonomic classification.</title>
        <authorList>
            <person name="Goeker M."/>
        </authorList>
    </citation>
    <scope>NUCLEOTIDE SEQUENCE [LARGE SCALE GENOMIC DNA]</scope>
    <source>
        <strain evidence="2 4">DSM 40499</strain>
    </source>
</reference>
<proteinExistence type="predicted"/>
<evidence type="ECO:0000313" key="3">
    <source>
        <dbReference type="Proteomes" id="UP000092659"/>
    </source>
</evidence>
<gene>
    <name evidence="1" type="ORF">AVL59_10975</name>
    <name evidence="2" type="ORF">J2Z21_001243</name>
</gene>
<evidence type="ECO:0000313" key="2">
    <source>
        <dbReference type="EMBL" id="MBP2048319.1"/>
    </source>
</evidence>
<dbReference type="AlphaFoldDB" id="A0A1B1AU12"/>
<dbReference type="RefSeq" id="WP_067302166.1">
    <property type="nucleotide sequence ID" value="NZ_CP016279.1"/>
</dbReference>
<organism evidence="1 3">
    <name type="scientific">Streptomyces griseochromogenes</name>
    <dbReference type="NCBI Taxonomy" id="68214"/>
    <lineage>
        <taxon>Bacteria</taxon>
        <taxon>Bacillati</taxon>
        <taxon>Actinomycetota</taxon>
        <taxon>Actinomycetes</taxon>
        <taxon>Kitasatosporales</taxon>
        <taxon>Streptomycetaceae</taxon>
        <taxon>Streptomyces</taxon>
    </lineage>
</organism>
<name>A0A1B1AU12_9ACTN</name>
<dbReference type="EMBL" id="JAGGLP010000002">
    <property type="protein sequence ID" value="MBP2048319.1"/>
    <property type="molecule type" value="Genomic_DNA"/>
</dbReference>
<sequence length="63" mass="6604">MSAGKQSFDKRLPDSERTFREVFAELRPGNGAALVGVGQAASIGALPLASPVARAARWPVRPA</sequence>
<dbReference type="Proteomes" id="UP001519309">
    <property type="component" value="Unassembled WGS sequence"/>
</dbReference>
<dbReference type="KEGG" id="sgs:AVL59_10975"/>
<accession>A0A1B1AU12</accession>
<evidence type="ECO:0000313" key="4">
    <source>
        <dbReference type="Proteomes" id="UP001519309"/>
    </source>
</evidence>
<keyword evidence="4" id="KW-1185">Reference proteome</keyword>
<reference evidence="1 3" key="1">
    <citation type="submission" date="2016-06" db="EMBL/GenBank/DDBJ databases">
        <title>Complete genome sequence of Streptomyces griseochromogenes ATCC 14511, the Blasticidin S producer.</title>
        <authorList>
            <person name="Wu L."/>
        </authorList>
    </citation>
    <scope>NUCLEOTIDE SEQUENCE [LARGE SCALE GENOMIC DNA]</scope>
    <source>
        <strain evidence="1 3">ATCC 14511</strain>
    </source>
</reference>
<dbReference type="Proteomes" id="UP000092659">
    <property type="component" value="Chromosome"/>
</dbReference>
<dbReference type="EMBL" id="CP016279">
    <property type="protein sequence ID" value="ANP50064.1"/>
    <property type="molecule type" value="Genomic_DNA"/>
</dbReference>
<protein>
    <submittedName>
        <fullName evidence="1">Uncharacterized protein</fullName>
    </submittedName>
</protein>
<evidence type="ECO:0000313" key="1">
    <source>
        <dbReference type="EMBL" id="ANP50064.1"/>
    </source>
</evidence>